<keyword evidence="2" id="KW-0663">Pyridoxal phosphate</keyword>
<evidence type="ECO:0000313" key="6">
    <source>
        <dbReference type="Proteomes" id="UP000650511"/>
    </source>
</evidence>
<dbReference type="Gene3D" id="3.40.50.1100">
    <property type="match status" value="2"/>
</dbReference>
<evidence type="ECO:0000313" key="5">
    <source>
        <dbReference type="EMBL" id="GGI06789.1"/>
    </source>
</evidence>
<dbReference type="AlphaFoldDB" id="A0A8J3EUB0"/>
<comment type="cofactor">
    <cofactor evidence="1">
        <name>pyridoxal 5'-phosphate</name>
        <dbReference type="ChEBI" id="CHEBI:597326"/>
    </cofactor>
</comment>
<dbReference type="InterPro" id="IPR001926">
    <property type="entry name" value="TrpB-like_PALP"/>
</dbReference>
<dbReference type="GO" id="GO:0004794">
    <property type="term" value="F:threonine deaminase activity"/>
    <property type="evidence" value="ECO:0007669"/>
    <property type="project" value="TreeGrafter"/>
</dbReference>
<dbReference type="PANTHER" id="PTHR48078">
    <property type="entry name" value="THREONINE DEHYDRATASE, MITOCHONDRIAL-RELATED"/>
    <property type="match status" value="1"/>
</dbReference>
<dbReference type="Proteomes" id="UP000650511">
    <property type="component" value="Unassembled WGS sequence"/>
</dbReference>
<dbReference type="GO" id="GO:0003941">
    <property type="term" value="F:L-serine ammonia-lyase activity"/>
    <property type="evidence" value="ECO:0007669"/>
    <property type="project" value="TreeGrafter"/>
</dbReference>
<protein>
    <submittedName>
        <fullName evidence="5">Threonine dehydratase</fullName>
    </submittedName>
</protein>
<dbReference type="RefSeq" id="WP_130649091.1">
    <property type="nucleotide sequence ID" value="NZ_BMHA01000007.1"/>
</dbReference>
<dbReference type="SUPFAM" id="SSF53686">
    <property type="entry name" value="Tryptophan synthase beta subunit-like PLP-dependent enzymes"/>
    <property type="match status" value="1"/>
</dbReference>
<dbReference type="OrthoDB" id="9811476at2"/>
<evidence type="ECO:0000256" key="2">
    <source>
        <dbReference type="ARBA" id="ARBA00022898"/>
    </source>
</evidence>
<evidence type="ECO:0000256" key="1">
    <source>
        <dbReference type="ARBA" id="ARBA00001933"/>
    </source>
</evidence>
<gene>
    <name evidence="5" type="ORF">GCM10011354_20850</name>
</gene>
<reference evidence="5" key="2">
    <citation type="submission" date="2020-09" db="EMBL/GenBank/DDBJ databases">
        <authorList>
            <person name="Sun Q."/>
            <person name="Zhou Y."/>
        </authorList>
    </citation>
    <scope>NUCLEOTIDE SEQUENCE</scope>
    <source>
        <strain evidence="5">CGMCC 1.14988</strain>
    </source>
</reference>
<comment type="caution">
    <text evidence="5">The sequence shown here is derived from an EMBL/GenBank/DDBJ whole genome shotgun (WGS) entry which is preliminary data.</text>
</comment>
<dbReference type="InterPro" id="IPR050147">
    <property type="entry name" value="Ser/Thr_Dehydratase"/>
</dbReference>
<organism evidence="5 6">
    <name type="scientific">Egicoccus halophilus</name>
    <dbReference type="NCBI Taxonomy" id="1670830"/>
    <lineage>
        <taxon>Bacteria</taxon>
        <taxon>Bacillati</taxon>
        <taxon>Actinomycetota</taxon>
        <taxon>Nitriliruptoria</taxon>
        <taxon>Egicoccales</taxon>
        <taxon>Egicoccaceae</taxon>
        <taxon>Egicoccus</taxon>
    </lineage>
</organism>
<keyword evidence="3" id="KW-0456">Lyase</keyword>
<dbReference type="GO" id="GO:0006565">
    <property type="term" value="P:L-serine catabolic process"/>
    <property type="evidence" value="ECO:0007669"/>
    <property type="project" value="TreeGrafter"/>
</dbReference>
<dbReference type="NCBIfam" id="NF006094">
    <property type="entry name" value="PRK08246.1"/>
    <property type="match status" value="1"/>
</dbReference>
<keyword evidence="6" id="KW-1185">Reference proteome</keyword>
<evidence type="ECO:0000256" key="3">
    <source>
        <dbReference type="ARBA" id="ARBA00023239"/>
    </source>
</evidence>
<dbReference type="GO" id="GO:0009097">
    <property type="term" value="P:isoleucine biosynthetic process"/>
    <property type="evidence" value="ECO:0007669"/>
    <property type="project" value="TreeGrafter"/>
</dbReference>
<dbReference type="EMBL" id="BMHA01000007">
    <property type="protein sequence ID" value="GGI06789.1"/>
    <property type="molecule type" value="Genomic_DNA"/>
</dbReference>
<proteinExistence type="predicted"/>
<evidence type="ECO:0000259" key="4">
    <source>
        <dbReference type="Pfam" id="PF00291"/>
    </source>
</evidence>
<accession>A0A8J3EUB0</accession>
<sequence length="321" mass="31945">MDPVTRPDVEAAARRVAGAVRRTPVLVLEPDALGLPGPVAAKLDLLQPTGSFKVRGAASLLTGVEVPPAGVVAASGGNFGLAVAWAARRLGHPAAVFVPDTSPPAKLRPLAELGADVHVVPGYYADALAAADAHVAATGALRAHAYDQAEVVAGQGTATAELLEDVGDLDTLLVAVGGGGLIAGAAAWVGDDVRLVGVETAGTPAMHAARRAGGPVDVEVGGLAASALGARRLGDHAWAAQRWIDDALLVTDKEVAAAQRRLWAAARLVAEPGGATALAALTSGRYRPAPGERVGLLVCGANTDPAEVVPEAAGPGADASG</sequence>
<name>A0A8J3EUB0_9ACTN</name>
<reference evidence="5" key="1">
    <citation type="journal article" date="2014" name="Int. J. Syst. Evol. Microbiol.">
        <title>Complete genome sequence of Corynebacterium casei LMG S-19264T (=DSM 44701T), isolated from a smear-ripened cheese.</title>
        <authorList>
            <consortium name="US DOE Joint Genome Institute (JGI-PGF)"/>
            <person name="Walter F."/>
            <person name="Albersmeier A."/>
            <person name="Kalinowski J."/>
            <person name="Ruckert C."/>
        </authorList>
    </citation>
    <scope>NUCLEOTIDE SEQUENCE</scope>
    <source>
        <strain evidence="5">CGMCC 1.14988</strain>
    </source>
</reference>
<dbReference type="PANTHER" id="PTHR48078:SF6">
    <property type="entry name" value="L-THREONINE DEHYDRATASE CATABOLIC TDCB"/>
    <property type="match status" value="1"/>
</dbReference>
<dbReference type="Pfam" id="PF00291">
    <property type="entry name" value="PALP"/>
    <property type="match status" value="1"/>
</dbReference>
<dbReference type="InterPro" id="IPR036052">
    <property type="entry name" value="TrpB-like_PALP_sf"/>
</dbReference>
<dbReference type="GO" id="GO:0006567">
    <property type="term" value="P:L-threonine catabolic process"/>
    <property type="evidence" value="ECO:0007669"/>
    <property type="project" value="TreeGrafter"/>
</dbReference>
<feature type="domain" description="Tryptophan synthase beta chain-like PALP" evidence="4">
    <location>
        <begin position="18"/>
        <end position="300"/>
    </location>
</feature>